<dbReference type="InterPro" id="IPR050239">
    <property type="entry name" value="Sigma-70_RNA_pol_init_factors"/>
</dbReference>
<dbReference type="GO" id="GO:0003677">
    <property type="term" value="F:DNA binding"/>
    <property type="evidence" value="ECO:0007669"/>
    <property type="project" value="UniProtKB-KW"/>
</dbReference>
<accession>H8GJC6</accession>
<dbReference type="EMBL" id="CM001475">
    <property type="protein sequence ID" value="EIC29116.1"/>
    <property type="molecule type" value="Genomic_DNA"/>
</dbReference>
<dbReference type="PANTHER" id="PTHR30603:SF60">
    <property type="entry name" value="RNA POLYMERASE SIGMA FACTOR RPOD"/>
    <property type="match status" value="1"/>
</dbReference>
<dbReference type="SUPFAM" id="SSF88946">
    <property type="entry name" value="Sigma2 domain of RNA polymerase sigma factors"/>
    <property type="match status" value="1"/>
</dbReference>
<evidence type="ECO:0000256" key="2">
    <source>
        <dbReference type="ARBA" id="ARBA00023082"/>
    </source>
</evidence>
<keyword evidence="3" id="KW-0238">DNA-binding</keyword>
<dbReference type="NCBIfam" id="TIGR02937">
    <property type="entry name" value="sigma70-ECF"/>
    <property type="match status" value="1"/>
</dbReference>
<dbReference type="PROSITE" id="PS00716">
    <property type="entry name" value="SIGMA70_2"/>
    <property type="match status" value="1"/>
</dbReference>
<evidence type="ECO:0000313" key="7">
    <source>
        <dbReference type="Proteomes" id="UP000005090"/>
    </source>
</evidence>
<gene>
    <name evidence="6" type="ORF">Metal_1318</name>
</gene>
<organism evidence="6 7">
    <name type="scientific">Methylomicrobium album BG8</name>
    <dbReference type="NCBI Taxonomy" id="686340"/>
    <lineage>
        <taxon>Bacteria</taxon>
        <taxon>Pseudomonadati</taxon>
        <taxon>Pseudomonadota</taxon>
        <taxon>Gammaproteobacteria</taxon>
        <taxon>Methylococcales</taxon>
        <taxon>Methylococcaceae</taxon>
        <taxon>Methylomicrobium</taxon>
    </lineage>
</organism>
<dbReference type="HOGENOM" id="CLU_048093_0_0_6"/>
<dbReference type="eggNOG" id="COG0568">
    <property type="taxonomic scope" value="Bacteria"/>
</dbReference>
<dbReference type="InterPro" id="IPR007630">
    <property type="entry name" value="RNA_pol_sigma70_r4"/>
</dbReference>
<dbReference type="InterPro" id="IPR007624">
    <property type="entry name" value="RNA_pol_sigma70_r3"/>
</dbReference>
<keyword evidence="4" id="KW-0804">Transcription</keyword>
<sequence length="457" mass="52322">MAVTISEGYFSELREETDQETVYPEFDGTAEKPESSTVNTVNTGESNMLIARELKIRKADLIDALLCSVLTPLWLLNEYERQFDKEPQEVDDEPKLSSELKSSLVLIHQSYQRFIHAGAGPEAQDLRQALQWFPFVFKDLTQLVDLHCYAALQATESSVGRRKLGARLRRRNARRCREDFDAILELDRQHFGAWEWLFPENKDRYEYVQGLLAKERLWLASRQQLVTANSGLVLYIANQYKGGFLDFDDLVQEGQTGLLKAADRYDYRLGFKFSTYAGYWIRQAISRALSRCERVVRIPCGQIGVINKFFRDREQLILRLGKEPSLQDLAGHTGLSLEEINKILAISQAAVPIEASAENDEDTYAPIDFLEQQVFSTPFGVLAQSDLEQLIEQAFRILSPREAKIISQHFGIDTEREKTLKEIGAELNLTRERVRQIEMAALNKIRSHYGGQLGNFL</sequence>
<dbReference type="InterPro" id="IPR014284">
    <property type="entry name" value="RNA_pol_sigma-70_dom"/>
</dbReference>
<keyword evidence="2" id="KW-0731">Sigma factor</keyword>
<dbReference type="STRING" id="686340.Metal_1318"/>
<dbReference type="Pfam" id="PF04539">
    <property type="entry name" value="Sigma70_r3"/>
    <property type="match status" value="1"/>
</dbReference>
<dbReference type="CDD" id="cd06171">
    <property type="entry name" value="Sigma70_r4"/>
    <property type="match status" value="1"/>
</dbReference>
<keyword evidence="1" id="KW-0805">Transcription regulation</keyword>
<dbReference type="GO" id="GO:0006352">
    <property type="term" value="P:DNA-templated transcription initiation"/>
    <property type="evidence" value="ECO:0007669"/>
    <property type="project" value="InterPro"/>
</dbReference>
<reference evidence="6 7" key="1">
    <citation type="journal article" date="2013" name="Genome Announc.">
        <title>Genome Sequence of the Obligate Gammaproteobacterial Methanotroph Methylomicrobium album Strain BG8.</title>
        <authorList>
            <person name="Kits K.D."/>
            <person name="Kalyuzhnaya M.G."/>
            <person name="Klotz M.G."/>
            <person name="Jetten M.S."/>
            <person name="Op den Camp H.J."/>
            <person name="Vuilleumier S."/>
            <person name="Bringel F."/>
            <person name="Dispirito A.A."/>
            <person name="Murrell J.C."/>
            <person name="Bruce D."/>
            <person name="Cheng J.F."/>
            <person name="Copeland A."/>
            <person name="Goodwin L."/>
            <person name="Hauser L."/>
            <person name="Lajus A."/>
            <person name="Land M.L."/>
            <person name="Lapidus A."/>
            <person name="Lucas S."/>
            <person name="Medigue C."/>
            <person name="Pitluck S."/>
            <person name="Woyke T."/>
            <person name="Zeytun A."/>
            <person name="Stein L.Y."/>
        </authorList>
    </citation>
    <scope>NUCLEOTIDE SEQUENCE [LARGE SCALE GENOMIC DNA]</scope>
    <source>
        <strain evidence="6 7">BG8</strain>
    </source>
</reference>
<dbReference type="Pfam" id="PF04542">
    <property type="entry name" value="Sigma70_r2"/>
    <property type="match status" value="1"/>
</dbReference>
<dbReference type="PANTHER" id="PTHR30603">
    <property type="entry name" value="RNA POLYMERASE SIGMA FACTOR RPO"/>
    <property type="match status" value="1"/>
</dbReference>
<keyword evidence="7" id="KW-1185">Reference proteome</keyword>
<evidence type="ECO:0000256" key="4">
    <source>
        <dbReference type="ARBA" id="ARBA00023163"/>
    </source>
</evidence>
<evidence type="ECO:0000256" key="1">
    <source>
        <dbReference type="ARBA" id="ARBA00023015"/>
    </source>
</evidence>
<dbReference type="Gene3D" id="1.10.601.10">
    <property type="entry name" value="RNA Polymerase Primary Sigma Factor"/>
    <property type="match status" value="1"/>
</dbReference>
<dbReference type="PRINTS" id="PR00046">
    <property type="entry name" value="SIGMA70FCT"/>
</dbReference>
<proteinExistence type="predicted"/>
<dbReference type="RefSeq" id="WP_005370746.1">
    <property type="nucleotide sequence ID" value="NZ_CM001475.1"/>
</dbReference>
<dbReference type="Pfam" id="PF04545">
    <property type="entry name" value="Sigma70_r4"/>
    <property type="match status" value="1"/>
</dbReference>
<evidence type="ECO:0000259" key="5">
    <source>
        <dbReference type="PROSITE" id="PS00716"/>
    </source>
</evidence>
<dbReference type="InterPro" id="IPR013325">
    <property type="entry name" value="RNA_pol_sigma_r2"/>
</dbReference>
<dbReference type="AlphaFoldDB" id="H8GJC6"/>
<dbReference type="InterPro" id="IPR000943">
    <property type="entry name" value="RNA_pol_sigma70"/>
</dbReference>
<dbReference type="GO" id="GO:0016987">
    <property type="term" value="F:sigma factor activity"/>
    <property type="evidence" value="ECO:0007669"/>
    <property type="project" value="UniProtKB-KW"/>
</dbReference>
<dbReference type="Gene3D" id="1.10.10.10">
    <property type="entry name" value="Winged helix-like DNA-binding domain superfamily/Winged helix DNA-binding domain"/>
    <property type="match status" value="2"/>
</dbReference>
<dbReference type="Proteomes" id="UP000005090">
    <property type="component" value="Chromosome"/>
</dbReference>
<feature type="domain" description="RNA polymerase sigma-70" evidence="5">
    <location>
        <begin position="419"/>
        <end position="445"/>
    </location>
</feature>
<protein>
    <submittedName>
        <fullName evidence="6">RNA polymerase sigma factor, sigma-70 family</fullName>
    </submittedName>
</protein>
<name>H8GJC6_METAL</name>
<evidence type="ECO:0000256" key="3">
    <source>
        <dbReference type="ARBA" id="ARBA00023125"/>
    </source>
</evidence>
<dbReference type="SUPFAM" id="SSF88659">
    <property type="entry name" value="Sigma3 and sigma4 domains of RNA polymerase sigma factors"/>
    <property type="match status" value="2"/>
</dbReference>
<dbReference type="InterPro" id="IPR036388">
    <property type="entry name" value="WH-like_DNA-bd_sf"/>
</dbReference>
<dbReference type="InterPro" id="IPR013324">
    <property type="entry name" value="RNA_pol_sigma_r3/r4-like"/>
</dbReference>
<dbReference type="InterPro" id="IPR007627">
    <property type="entry name" value="RNA_pol_sigma70_r2"/>
</dbReference>
<evidence type="ECO:0000313" key="6">
    <source>
        <dbReference type="EMBL" id="EIC29116.1"/>
    </source>
</evidence>